<sequence>MLFQLDKNEETELKKYVLTIVKDAIKSGIENNKPYLTRKEVAKFLGVAESTVTNWVSLGMPVAIIDGRKLYGKQSILEWLKSHEVSSKQ</sequence>
<gene>
    <name evidence="1" type="ORF">BN53_05140</name>
    <name evidence="2" type="ORF">BN53_07075</name>
</gene>
<dbReference type="eggNOG" id="ENOG5030A83">
    <property type="taxonomic scope" value="Bacteria"/>
</dbReference>
<reference evidence="2 3" key="1">
    <citation type="submission" date="2012-06" db="EMBL/GenBank/DDBJ databases">
        <title>Draft Genome Sequence of Lactobacillus pasteurii CRBIP 24.76T.</title>
        <authorList>
            <person name="Cousin S."/>
            <person name="Bouchier C."/>
            <person name="Loux V."/>
            <person name="Ma L."/>
            <person name="Creno S."/>
            <person name="Bizet C."/>
            <person name="Clermont D."/>
        </authorList>
    </citation>
    <scope>NUCLEOTIDE SEQUENCE [LARGE SCALE GENOMIC DNA]</scope>
    <source>
        <strain evidence="3">CRBIP 24.76T</strain>
        <strain evidence="2">Type strain:CRBIP 24.76</strain>
    </source>
</reference>
<dbReference type="OrthoDB" id="2317859at2"/>
<dbReference type="RefSeq" id="WP_009560025.1">
    <property type="nucleotide sequence ID" value="NZ_AYZN01000024.1"/>
</dbReference>
<dbReference type="Proteomes" id="UP000009311">
    <property type="component" value="Unassembled WGS sequence"/>
</dbReference>
<dbReference type="AlphaFoldDB" id="I7LBR6"/>
<dbReference type="PATRIC" id="fig|1423790.3.peg.1099"/>
<dbReference type="STRING" id="1423790.BN53_05140"/>
<keyword evidence="3" id="KW-1185">Reference proteome</keyword>
<proteinExistence type="predicted"/>
<dbReference type="SUPFAM" id="SSF46955">
    <property type="entry name" value="Putative DNA-binding domain"/>
    <property type="match status" value="1"/>
</dbReference>
<comment type="caution">
    <text evidence="2">The sequence shown here is derived from an EMBL/GenBank/DDBJ whole genome shotgun (WGS) entry which is preliminary data.</text>
</comment>
<organism evidence="2 3">
    <name type="scientific">Lactobacillus pasteurii DSM 23907 = CRBIP 24.76</name>
    <dbReference type="NCBI Taxonomy" id="1423790"/>
    <lineage>
        <taxon>Bacteria</taxon>
        <taxon>Bacillati</taxon>
        <taxon>Bacillota</taxon>
        <taxon>Bacilli</taxon>
        <taxon>Lactobacillales</taxon>
        <taxon>Lactobacillaceae</taxon>
        <taxon>Lactobacillus</taxon>
    </lineage>
</organism>
<dbReference type="EMBL" id="CAKD01000021">
    <property type="protein sequence ID" value="CCI85473.1"/>
    <property type="molecule type" value="Genomic_DNA"/>
</dbReference>
<evidence type="ECO:0000313" key="1">
    <source>
        <dbReference type="EMBL" id="CCI85473.1"/>
    </source>
</evidence>
<protein>
    <submittedName>
        <fullName evidence="2">Prophage DNA packaging protein NU1</fullName>
    </submittedName>
</protein>
<name>I7LBR6_9LACO</name>
<dbReference type="Gene3D" id="1.10.10.10">
    <property type="entry name" value="Winged helix-like DNA-binding domain superfamily/Winged helix DNA-binding domain"/>
    <property type="match status" value="1"/>
</dbReference>
<evidence type="ECO:0000313" key="3">
    <source>
        <dbReference type="Proteomes" id="UP000009311"/>
    </source>
</evidence>
<evidence type="ECO:0000313" key="2">
    <source>
        <dbReference type="EMBL" id="CCI85841.1"/>
    </source>
</evidence>
<accession>I7LBR6</accession>
<dbReference type="EMBL" id="CAKD01000024">
    <property type="protein sequence ID" value="CCI85841.1"/>
    <property type="molecule type" value="Genomic_DNA"/>
</dbReference>
<dbReference type="InterPro" id="IPR036388">
    <property type="entry name" value="WH-like_DNA-bd_sf"/>
</dbReference>
<dbReference type="InterPro" id="IPR009061">
    <property type="entry name" value="DNA-bd_dom_put_sf"/>
</dbReference>